<dbReference type="InterPro" id="IPR014718">
    <property type="entry name" value="GH-type_carb-bd"/>
</dbReference>
<evidence type="ECO:0000313" key="3">
    <source>
        <dbReference type="EMBL" id="MBA8812028.1"/>
    </source>
</evidence>
<reference evidence="3 5" key="2">
    <citation type="submission" date="2020-07" db="EMBL/GenBank/DDBJ databases">
        <title>Sequencing the genomes of 1000 actinobacteria strains.</title>
        <authorList>
            <person name="Klenk H.-P."/>
        </authorList>
    </citation>
    <scope>NUCLEOTIDE SEQUENCE [LARGE SCALE GENOMIC DNA]</scope>
    <source>
        <strain evidence="3 5">DSM 10309</strain>
    </source>
</reference>
<organism evidence="3 5">
    <name type="scientific">Frigoribacterium faeni</name>
    <dbReference type="NCBI Taxonomy" id="145483"/>
    <lineage>
        <taxon>Bacteria</taxon>
        <taxon>Bacillati</taxon>
        <taxon>Actinomycetota</taxon>
        <taxon>Actinomycetes</taxon>
        <taxon>Micrococcales</taxon>
        <taxon>Microbacteriaceae</taxon>
        <taxon>Frigoribacterium</taxon>
    </lineage>
</organism>
<dbReference type="Proteomes" id="UP000522688">
    <property type="component" value="Unassembled WGS sequence"/>
</dbReference>
<dbReference type="GO" id="GO:0033499">
    <property type="term" value="P:galactose catabolic process via UDP-galactose, Leloir pathway"/>
    <property type="evidence" value="ECO:0007669"/>
    <property type="project" value="TreeGrafter"/>
</dbReference>
<keyword evidence="3" id="KW-0413">Isomerase</keyword>
<dbReference type="Gene3D" id="2.70.98.10">
    <property type="match status" value="1"/>
</dbReference>
<dbReference type="CDD" id="cd09022">
    <property type="entry name" value="Aldose_epim_Ec_YihR"/>
    <property type="match status" value="1"/>
</dbReference>
<dbReference type="AlphaFoldDB" id="A0A7W3JFR1"/>
<evidence type="ECO:0000256" key="1">
    <source>
        <dbReference type="SAM" id="MobiDB-lite"/>
    </source>
</evidence>
<proteinExistence type="predicted"/>
<dbReference type="GO" id="GO:0004034">
    <property type="term" value="F:aldose 1-epimerase activity"/>
    <property type="evidence" value="ECO:0007669"/>
    <property type="project" value="UniProtKB-EC"/>
</dbReference>
<evidence type="ECO:0000313" key="4">
    <source>
        <dbReference type="Proteomes" id="UP000321154"/>
    </source>
</evidence>
<dbReference type="PANTHER" id="PTHR10091">
    <property type="entry name" value="ALDOSE-1-EPIMERASE"/>
    <property type="match status" value="1"/>
</dbReference>
<protein>
    <submittedName>
        <fullName evidence="3">Aldose 1-epimerase</fullName>
        <ecNumber evidence="3">5.1.3.3</ecNumber>
    </submittedName>
    <submittedName>
        <fullName evidence="2">Galactose mutarotase</fullName>
    </submittedName>
</protein>
<dbReference type="RefSeq" id="WP_146856796.1">
    <property type="nucleotide sequence ID" value="NZ_BAAAHR010000002.1"/>
</dbReference>
<evidence type="ECO:0000313" key="5">
    <source>
        <dbReference type="Proteomes" id="UP000522688"/>
    </source>
</evidence>
<accession>A0A7W3JFR1</accession>
<evidence type="ECO:0000313" key="2">
    <source>
        <dbReference type="EMBL" id="GEK84472.1"/>
    </source>
</evidence>
<dbReference type="Proteomes" id="UP000321154">
    <property type="component" value="Unassembled WGS sequence"/>
</dbReference>
<dbReference type="Pfam" id="PF01263">
    <property type="entry name" value="Aldose_epim"/>
    <property type="match status" value="1"/>
</dbReference>
<dbReference type="EC" id="5.1.3.3" evidence="3"/>
<dbReference type="SUPFAM" id="SSF74650">
    <property type="entry name" value="Galactose mutarotase-like"/>
    <property type="match status" value="1"/>
</dbReference>
<keyword evidence="4" id="KW-1185">Reference proteome</keyword>
<reference evidence="2 4" key="1">
    <citation type="submission" date="2019-07" db="EMBL/GenBank/DDBJ databases">
        <title>Whole genome shotgun sequence of Frigoribacterium faeni NBRC 103066.</title>
        <authorList>
            <person name="Hosoyama A."/>
            <person name="Uohara A."/>
            <person name="Ohji S."/>
            <person name="Ichikawa N."/>
        </authorList>
    </citation>
    <scope>NUCLEOTIDE SEQUENCE [LARGE SCALE GENOMIC DNA]</scope>
    <source>
        <strain evidence="2 4">NBRC 103066</strain>
    </source>
</reference>
<dbReference type="InterPro" id="IPR008183">
    <property type="entry name" value="Aldose_1/G6P_1-epimerase"/>
</dbReference>
<sequence length="317" mass="34365">MSDPTRSSSTATALPISGSASSLEHGPYRAEIAGVGATLRALTYEGRDLVVPFEADEVRPLYRGALLAPWPNRVVDGRYDDDGVERQLPVTEVERGHALHGLVQWDEWTVEHHTPDRVVLATRVAPSDGYPYRLDLRAEYRLDDEGLHTTVLAVNVGAGRAPYGVAPHPYLSAGDGRVDDWTLVLPADSYLEVTDDRLVPLGVHGVSERDGFDFRDGSTIGDLFVDHAFTDLAVSAAGVAEARVTTVDGTGVRMSWGRELPWVQVHTGDRPEPENDRRGLAVEPMTCPPDAFTSGIDLVRLAPGESHEASWTISAIG</sequence>
<comment type="caution">
    <text evidence="3">The sequence shown here is derived from an EMBL/GenBank/DDBJ whole genome shotgun (WGS) entry which is preliminary data.</text>
</comment>
<dbReference type="OrthoDB" id="4739604at2"/>
<feature type="region of interest" description="Disordered" evidence="1">
    <location>
        <begin position="1"/>
        <end position="22"/>
    </location>
</feature>
<dbReference type="EMBL" id="JACGWW010000001">
    <property type="protein sequence ID" value="MBA8812028.1"/>
    <property type="molecule type" value="Genomic_DNA"/>
</dbReference>
<dbReference type="GO" id="GO:0006006">
    <property type="term" value="P:glucose metabolic process"/>
    <property type="evidence" value="ECO:0007669"/>
    <property type="project" value="TreeGrafter"/>
</dbReference>
<dbReference type="InterPro" id="IPR037480">
    <property type="entry name" value="YihR-like"/>
</dbReference>
<dbReference type="PANTHER" id="PTHR10091:SF0">
    <property type="entry name" value="GALACTOSE MUTAROTASE"/>
    <property type="match status" value="1"/>
</dbReference>
<name>A0A7W3JFR1_9MICO</name>
<dbReference type="EMBL" id="BJUV01000039">
    <property type="protein sequence ID" value="GEK84472.1"/>
    <property type="molecule type" value="Genomic_DNA"/>
</dbReference>
<dbReference type="GO" id="GO:0030246">
    <property type="term" value="F:carbohydrate binding"/>
    <property type="evidence" value="ECO:0007669"/>
    <property type="project" value="InterPro"/>
</dbReference>
<dbReference type="InterPro" id="IPR011013">
    <property type="entry name" value="Gal_mutarotase_sf_dom"/>
</dbReference>
<gene>
    <name evidence="3" type="ORF">FB463_000252</name>
    <name evidence="2" type="ORF">FFA01_27810</name>
</gene>